<protein>
    <recommendedName>
        <fullName evidence="2">Glycosyltransferase</fullName>
    </recommendedName>
</protein>
<proteinExistence type="predicted"/>
<gene>
    <name evidence="1" type="ORF">MM171A01699_0001</name>
</gene>
<dbReference type="EMBL" id="MT143592">
    <property type="protein sequence ID" value="QJA98581.1"/>
    <property type="molecule type" value="Genomic_DNA"/>
</dbReference>
<evidence type="ECO:0008006" key="2">
    <source>
        <dbReference type="Google" id="ProtNLM"/>
    </source>
</evidence>
<accession>A0A6M3M0H5</accession>
<organism evidence="1">
    <name type="scientific">viral metagenome</name>
    <dbReference type="NCBI Taxonomy" id="1070528"/>
    <lineage>
        <taxon>unclassified sequences</taxon>
        <taxon>metagenomes</taxon>
        <taxon>organismal metagenomes</taxon>
    </lineage>
</organism>
<dbReference type="SUPFAM" id="SSF53448">
    <property type="entry name" value="Nucleotide-diphospho-sugar transferases"/>
    <property type="match status" value="1"/>
</dbReference>
<sequence>MANNYYEVITEQFKIIKSSKLYDACDVIYVGCLGNPKELHNVSLFFDKTKVKIDIYNSRMDFYEFITLKHLKYIADNTEPFYGFYIHTKGVSYQTVYEGGEYWRDYMNHYILRKWKDNIKRLDKGYDLCGVKLLDDKSAPAYKLHYSGNFFWFRSVYVMKLPLVDSMNITNRFEAELWIGKMQPKATTLCQEFVDYNTKGKFHPPEDHRNICFTLSYNLVSETTKAVKLLYNLNEDFEHYIVDLGFPLEKDIIPDDIQKAQKNNSRKLRELAGKYGSKYLKFKNIGVSQNWTAVYNHTKPSDDDILIGVDPDERPLDKNWIKAMEYIFKTDKTIGICSLMMTDHAKILSEYAKKKIGDLDCYEPINLINWALIGINGKFLNLIKEIPYPEKAPKYGWIEHGLLELLKQHKFRWVILCDYRVEHTECSTIYRQWKNRVIFELDKGQIDFIDWLCDKKKM</sequence>
<name>A0A6M3M0H5_9ZZZZ</name>
<evidence type="ECO:0000313" key="1">
    <source>
        <dbReference type="EMBL" id="QJA98581.1"/>
    </source>
</evidence>
<dbReference type="InterPro" id="IPR029044">
    <property type="entry name" value="Nucleotide-diphossugar_trans"/>
</dbReference>
<dbReference type="AlphaFoldDB" id="A0A6M3M0H5"/>
<reference evidence="1" key="1">
    <citation type="submission" date="2020-03" db="EMBL/GenBank/DDBJ databases">
        <title>The deep terrestrial virosphere.</title>
        <authorList>
            <person name="Holmfeldt K."/>
            <person name="Nilsson E."/>
            <person name="Simone D."/>
            <person name="Lopez-Fernandez M."/>
            <person name="Wu X."/>
            <person name="de Brujin I."/>
            <person name="Lundin D."/>
            <person name="Andersson A."/>
            <person name="Bertilsson S."/>
            <person name="Dopson M."/>
        </authorList>
    </citation>
    <scope>NUCLEOTIDE SEQUENCE</scope>
    <source>
        <strain evidence="1">MM171A01699</strain>
    </source>
</reference>